<dbReference type="Gene3D" id="1.10.238.10">
    <property type="entry name" value="EF-hand"/>
    <property type="match status" value="1"/>
</dbReference>
<evidence type="ECO:0000256" key="9">
    <source>
        <dbReference type="ARBA" id="ARBA00023136"/>
    </source>
</evidence>
<evidence type="ECO:0000256" key="5">
    <source>
        <dbReference type="ARBA" id="ARBA00022692"/>
    </source>
</evidence>
<comment type="similarity">
    <text evidence="2">Belongs to the LETM1 family.</text>
</comment>
<feature type="compositionally biased region" description="Acidic residues" evidence="12">
    <location>
        <begin position="476"/>
        <end position="485"/>
    </location>
</feature>
<feature type="domain" description="Letm1 RBD" evidence="13">
    <location>
        <begin position="256"/>
        <end position="445"/>
    </location>
</feature>
<evidence type="ECO:0000256" key="10">
    <source>
        <dbReference type="ARBA" id="ARBA00031360"/>
    </source>
</evidence>
<dbReference type="PANTHER" id="PTHR14009:SF1">
    <property type="entry name" value="MITOCHONDRIAL PROTON_CALCIUM EXCHANGER PROTEIN"/>
    <property type="match status" value="1"/>
</dbReference>
<dbReference type="InterPro" id="IPR044202">
    <property type="entry name" value="LETM1/MDM38-like"/>
</dbReference>
<evidence type="ECO:0000256" key="7">
    <source>
        <dbReference type="ARBA" id="ARBA00022989"/>
    </source>
</evidence>
<evidence type="ECO:0000313" key="14">
    <source>
        <dbReference type="EMBL" id="EJT46231.1"/>
    </source>
</evidence>
<dbReference type="PANTHER" id="PTHR14009">
    <property type="entry name" value="LEUCINE ZIPPER-EF-HAND CONTAINING TRANSMEMBRANE PROTEIN"/>
    <property type="match status" value="1"/>
</dbReference>
<dbReference type="GO" id="GO:0005743">
    <property type="term" value="C:mitochondrial inner membrane"/>
    <property type="evidence" value="ECO:0007669"/>
    <property type="project" value="UniProtKB-SubCell"/>
</dbReference>
<dbReference type="HOGENOM" id="CLU_008958_4_0_1"/>
<keyword evidence="9" id="KW-0472">Membrane</keyword>
<feature type="compositionally biased region" description="Pro residues" evidence="12">
    <location>
        <begin position="24"/>
        <end position="48"/>
    </location>
</feature>
<keyword evidence="6" id="KW-0999">Mitochondrion inner membrane</keyword>
<evidence type="ECO:0000256" key="6">
    <source>
        <dbReference type="ARBA" id="ARBA00022792"/>
    </source>
</evidence>
<reference evidence="14 15" key="1">
    <citation type="journal article" date="2012" name="Eukaryot. Cell">
        <title>Draft genome sequence of CBS 2479, the standard type strain of Trichosporon asahii.</title>
        <authorList>
            <person name="Yang R.Y."/>
            <person name="Li H.T."/>
            <person name="Zhu H."/>
            <person name="Zhou G.P."/>
            <person name="Wang M."/>
            <person name="Wang L."/>
        </authorList>
    </citation>
    <scope>NUCLEOTIDE SEQUENCE [LARGE SCALE GENOMIC DNA]</scope>
    <source>
        <strain evidence="15">ATCC 90039 / CBS 2479 / JCM 2466 / KCTC 7840 / NCYC 2677 / UAMH 7654</strain>
    </source>
</reference>
<comment type="subcellular location">
    <subcellularLocation>
        <location evidence="1">Mitochondrion inner membrane</location>
        <topology evidence="1">Single-pass membrane protein</topology>
    </subcellularLocation>
</comment>
<protein>
    <recommendedName>
        <fullName evidence="3">Mitochondrial proton/calcium exchanger protein</fullName>
    </recommendedName>
    <alternativeName>
        <fullName evidence="10">Leucine zipper-EF-hand-containing transmembrane protein 1</fullName>
    </alternativeName>
</protein>
<evidence type="ECO:0000256" key="8">
    <source>
        <dbReference type="ARBA" id="ARBA00023128"/>
    </source>
</evidence>
<dbReference type="KEGG" id="tasa:A1Q1_05188"/>
<feature type="compositionally biased region" description="Low complexity" evidence="12">
    <location>
        <begin position="115"/>
        <end position="126"/>
    </location>
</feature>
<keyword evidence="5" id="KW-0812">Transmembrane</keyword>
<evidence type="ECO:0000256" key="11">
    <source>
        <dbReference type="PROSITE-ProRule" id="PRU01094"/>
    </source>
</evidence>
<comment type="caution">
    <text evidence="14">The sequence shown here is derived from an EMBL/GenBank/DDBJ whole genome shotgun (WGS) entry which is preliminary data.</text>
</comment>
<feature type="region of interest" description="Disordered" evidence="12">
    <location>
        <begin position="115"/>
        <end position="159"/>
    </location>
</feature>
<organism evidence="14 15">
    <name type="scientific">Trichosporon asahii var. asahii (strain ATCC 90039 / CBS 2479 / JCM 2466 / KCTC 7840 / NBRC 103889/ NCYC 2677 / UAMH 7654)</name>
    <name type="common">Yeast</name>
    <dbReference type="NCBI Taxonomy" id="1186058"/>
    <lineage>
        <taxon>Eukaryota</taxon>
        <taxon>Fungi</taxon>
        <taxon>Dikarya</taxon>
        <taxon>Basidiomycota</taxon>
        <taxon>Agaricomycotina</taxon>
        <taxon>Tremellomycetes</taxon>
        <taxon>Trichosporonales</taxon>
        <taxon>Trichosporonaceae</taxon>
        <taxon>Trichosporon</taxon>
    </lineage>
</organism>
<dbReference type="RefSeq" id="XP_014177470.1">
    <property type="nucleotide sequence ID" value="XM_014321995.1"/>
</dbReference>
<dbReference type="VEuPathDB" id="FungiDB:A1Q1_05188"/>
<feature type="region of interest" description="Disordered" evidence="12">
    <location>
        <begin position="1"/>
        <end position="55"/>
    </location>
</feature>
<dbReference type="GO" id="GO:0043022">
    <property type="term" value="F:ribosome binding"/>
    <property type="evidence" value="ECO:0007669"/>
    <property type="project" value="InterPro"/>
</dbReference>
<keyword evidence="8 11" id="KW-0496">Mitochondrion</keyword>
<feature type="region of interest" description="Disordered" evidence="12">
    <location>
        <begin position="476"/>
        <end position="572"/>
    </location>
</feature>
<evidence type="ECO:0000313" key="15">
    <source>
        <dbReference type="Proteomes" id="UP000002748"/>
    </source>
</evidence>
<dbReference type="AlphaFoldDB" id="J5SL60"/>
<dbReference type="InterPro" id="IPR011992">
    <property type="entry name" value="EF-hand-dom_pair"/>
</dbReference>
<dbReference type="SUPFAM" id="SSF47473">
    <property type="entry name" value="EF-hand"/>
    <property type="match status" value="1"/>
</dbReference>
<evidence type="ECO:0000256" key="12">
    <source>
        <dbReference type="SAM" id="MobiDB-lite"/>
    </source>
</evidence>
<keyword evidence="7" id="KW-1133">Transmembrane helix</keyword>
<dbReference type="GO" id="GO:0015297">
    <property type="term" value="F:antiporter activity"/>
    <property type="evidence" value="ECO:0007669"/>
    <property type="project" value="UniProtKB-KW"/>
</dbReference>
<feature type="compositionally biased region" description="Low complexity" evidence="12">
    <location>
        <begin position="134"/>
        <end position="147"/>
    </location>
</feature>
<keyword evidence="4" id="KW-0813">Transport</keyword>
<dbReference type="EMBL" id="ALBS01000299">
    <property type="protein sequence ID" value="EJT46231.1"/>
    <property type="molecule type" value="Genomic_DNA"/>
</dbReference>
<proteinExistence type="inferred from homology"/>
<evidence type="ECO:0000256" key="2">
    <source>
        <dbReference type="ARBA" id="ARBA00009584"/>
    </source>
</evidence>
<feature type="compositionally biased region" description="Low complexity" evidence="12">
    <location>
        <begin position="8"/>
        <end position="23"/>
    </location>
</feature>
<dbReference type="GeneID" id="25988700"/>
<name>J5SL60_TRIAS</name>
<sequence length="763" mass="83258">MTSTLAHRAPPSLVSSPSRSPSPHSLPPPPRERAPPPPFFVPPGPRPPRFLSALGLRPPSSAMFAIARASAASSKAGLARSNALAPRFFYAAAATTASPALVLGLRPVLRAYSTQTTTTTTTTTTTPPASNEKAAPATDAAKAAAAANPTPESKEVTPELKETGVAAVKKEKPSGPFLKRAWAVVKKEAAHYWAGTKLLGSEIKISSKLQWKVLNGGSLTRRERRQLLLPVALKLFPNMLPSTFEGQLAKDEKERKLLRIRIEMAKFLQETVTDSGLKSDRVLESDEFKQFFRKVRTTGENPSPEDVIRVAKLFNNDITLDNLTRPQLVSMCKYMNIHAFGTDNFLKHQINNRLEKIRADDMMIHAEGIDSLSIPEITSACQSRGIRVTGVSPARLREELAQWVDLHYTNGISGVLLILSRAFNFENKGEDVMTSLVTTLGSLPDPLIDEAELSVADEKDYKQKLTVLEQQQELIDDEAEQEQEEREARNAKRAQQEAAEAEKEKEKALQAAAADAHATTSDSKISAEASALSTDATGAHPSGAQASTAHPGASVAAQPPTPEKPSVEDAKMTKEQIGELAEALSLFTAKSSIEKERHELKEILEDNLLSEAESKEHPEEVDAKVIAVSKKVRSMIKKIDAQLEKYDERVGNSLNLIHTNARGEIFVHDLQAALRAIKHAPPEELVESLSKKLDPDGDGLVPLDHVLELASHDDGLGLGVFLDDEASNLLKKGDEFRHSTDVKDVKSLGKELKPNRKDIIQEE</sequence>
<keyword evidence="4" id="KW-0050">Antiport</keyword>
<evidence type="ECO:0000256" key="1">
    <source>
        <dbReference type="ARBA" id="ARBA00004434"/>
    </source>
</evidence>
<dbReference type="OrthoDB" id="275278at2759"/>
<evidence type="ECO:0000259" key="13">
    <source>
        <dbReference type="PROSITE" id="PS51758"/>
    </source>
</evidence>
<dbReference type="Pfam" id="PF07766">
    <property type="entry name" value="LETM1_RBD"/>
    <property type="match status" value="1"/>
</dbReference>
<dbReference type="GO" id="GO:0030003">
    <property type="term" value="P:intracellular monoatomic cation homeostasis"/>
    <property type="evidence" value="ECO:0007669"/>
    <property type="project" value="TreeGrafter"/>
</dbReference>
<gene>
    <name evidence="14" type="ORF">A1Q1_05188</name>
</gene>
<dbReference type="InterPro" id="IPR033122">
    <property type="entry name" value="LETM1-like_RBD"/>
</dbReference>
<evidence type="ECO:0000256" key="4">
    <source>
        <dbReference type="ARBA" id="ARBA00022449"/>
    </source>
</evidence>
<evidence type="ECO:0000256" key="3">
    <source>
        <dbReference type="ARBA" id="ARBA00020557"/>
    </source>
</evidence>
<dbReference type="PROSITE" id="PS51758">
    <property type="entry name" value="LETM1_RBD"/>
    <property type="match status" value="1"/>
</dbReference>
<dbReference type="Proteomes" id="UP000002748">
    <property type="component" value="Unassembled WGS sequence"/>
</dbReference>
<accession>J5SL60</accession>